<feature type="region of interest" description="Disordered" evidence="1">
    <location>
        <begin position="1"/>
        <end position="41"/>
    </location>
</feature>
<dbReference type="SUPFAM" id="SSF69572">
    <property type="entry name" value="Activating enzymes of the ubiquitin-like proteins"/>
    <property type="match status" value="1"/>
</dbReference>
<dbReference type="Gene3D" id="3.40.50.720">
    <property type="entry name" value="NAD(P)-binding Rossmann-like Domain"/>
    <property type="match status" value="1"/>
</dbReference>
<keyword evidence="3" id="KW-0808">Transferase</keyword>
<dbReference type="InterPro" id="IPR000594">
    <property type="entry name" value="ThiF_NAD_FAD-bd"/>
</dbReference>
<evidence type="ECO:0000313" key="3">
    <source>
        <dbReference type="EMBL" id="GGN94776.1"/>
    </source>
</evidence>
<protein>
    <submittedName>
        <fullName evidence="3">Sulfur carrier protein ThiS adenylyltransferase</fullName>
    </submittedName>
</protein>
<feature type="domain" description="THIF-type NAD/FAD binding fold" evidence="2">
    <location>
        <begin position="42"/>
        <end position="278"/>
    </location>
</feature>
<evidence type="ECO:0000313" key="4">
    <source>
        <dbReference type="Proteomes" id="UP000606653"/>
    </source>
</evidence>
<dbReference type="PANTHER" id="PTHR10953:SF102">
    <property type="entry name" value="ADENYLYLTRANSFERASE AND SULFURTRANSFERASE MOCS3"/>
    <property type="match status" value="1"/>
</dbReference>
<sequence length="373" mass="41223">MQKNAWNQQGETAADSGNTVRETISIEEETSTKEETNDRERYSRQMLFAPIGSEGQSRLAERSVCIVGMGALGTVLANHMVRAGVGRVRLADRDYVERSNLQRQMLYDEEDAIQALPKVTAAERKLRSINSSVRLETVFADVTPGNIGSLLQDIDLVLDGTDNFQTRFLLNDACYSGGIPFIYGGAVGSRGMSAIFVPGETPCLRCLIPTADSGGETCDTVGVISPIIDIVASYQAVEALKFLVGDREARRETLLSFDIWNNHHHALKPISPRPDCPCCGLKRYPALNREEETVLSLCGRDSVQIAGHEPFDLELWRKRLEPAARSLKTNPYLIRAEMPEGERLVLFEDGRVLVQGTDDPARARTVYAKYIGS</sequence>
<keyword evidence="3" id="KW-0548">Nucleotidyltransferase</keyword>
<dbReference type="EMBL" id="BMLN01000002">
    <property type="protein sequence ID" value="GGN94776.1"/>
    <property type="molecule type" value="Genomic_DNA"/>
</dbReference>
<dbReference type="GO" id="GO:0016779">
    <property type="term" value="F:nucleotidyltransferase activity"/>
    <property type="evidence" value="ECO:0007669"/>
    <property type="project" value="UniProtKB-KW"/>
</dbReference>
<feature type="compositionally biased region" description="Basic and acidic residues" evidence="1">
    <location>
        <begin position="30"/>
        <end position="41"/>
    </location>
</feature>
<dbReference type="RefSeq" id="WP_018977036.1">
    <property type="nucleotide sequence ID" value="NZ_BMLN01000002.1"/>
</dbReference>
<dbReference type="Proteomes" id="UP000606653">
    <property type="component" value="Unassembled WGS sequence"/>
</dbReference>
<feature type="compositionally biased region" description="Polar residues" evidence="1">
    <location>
        <begin position="1"/>
        <end position="21"/>
    </location>
</feature>
<dbReference type="CDD" id="cd00757">
    <property type="entry name" value="ThiF_MoeB_HesA_family"/>
    <property type="match status" value="1"/>
</dbReference>
<dbReference type="InterPro" id="IPR035985">
    <property type="entry name" value="Ubiquitin-activating_enz"/>
</dbReference>
<dbReference type="InterPro" id="IPR045886">
    <property type="entry name" value="ThiF/MoeB/HesA"/>
</dbReference>
<dbReference type="Pfam" id="PF00899">
    <property type="entry name" value="ThiF"/>
    <property type="match status" value="1"/>
</dbReference>
<reference evidence="4" key="1">
    <citation type="journal article" date="2019" name="Int. J. Syst. Evol. Microbiol.">
        <title>The Global Catalogue of Microorganisms (GCM) 10K type strain sequencing project: providing services to taxonomists for standard genome sequencing and annotation.</title>
        <authorList>
            <consortium name="The Broad Institute Genomics Platform"/>
            <consortium name="The Broad Institute Genome Sequencing Center for Infectious Disease"/>
            <person name="Wu L."/>
            <person name="Ma J."/>
        </authorList>
    </citation>
    <scope>NUCLEOTIDE SEQUENCE [LARGE SCALE GENOMIC DNA]</scope>
    <source>
        <strain evidence="4">CGMCC 1.6964</strain>
    </source>
</reference>
<gene>
    <name evidence="3" type="primary">thiF</name>
    <name evidence="3" type="ORF">GCM10010969_09810</name>
</gene>
<keyword evidence="4" id="KW-1185">Reference proteome</keyword>
<comment type="caution">
    <text evidence="3">The sequence shown here is derived from an EMBL/GenBank/DDBJ whole genome shotgun (WGS) entry which is preliminary data.</text>
</comment>
<evidence type="ECO:0000256" key="1">
    <source>
        <dbReference type="SAM" id="MobiDB-lite"/>
    </source>
</evidence>
<accession>A0ABQ2KWR3</accession>
<proteinExistence type="predicted"/>
<dbReference type="PANTHER" id="PTHR10953">
    <property type="entry name" value="UBIQUITIN-ACTIVATING ENZYME E1"/>
    <property type="match status" value="1"/>
</dbReference>
<organism evidence="3 4">
    <name type="scientific">Saccharibacillus kuerlensis</name>
    <dbReference type="NCBI Taxonomy" id="459527"/>
    <lineage>
        <taxon>Bacteria</taxon>
        <taxon>Bacillati</taxon>
        <taxon>Bacillota</taxon>
        <taxon>Bacilli</taxon>
        <taxon>Bacillales</taxon>
        <taxon>Paenibacillaceae</taxon>
        <taxon>Saccharibacillus</taxon>
    </lineage>
</organism>
<name>A0ABQ2KWR3_9BACL</name>
<evidence type="ECO:0000259" key="2">
    <source>
        <dbReference type="Pfam" id="PF00899"/>
    </source>
</evidence>